<dbReference type="OrthoDB" id="6592428at2759"/>
<dbReference type="Proteomes" id="UP000801492">
    <property type="component" value="Unassembled WGS sequence"/>
</dbReference>
<keyword evidence="4" id="KW-1185">Reference proteome</keyword>
<name>A0A8K0DKX6_IGNLU</name>
<evidence type="ECO:0000256" key="1">
    <source>
        <dbReference type="SAM" id="Coils"/>
    </source>
</evidence>
<organism evidence="3 4">
    <name type="scientific">Ignelater luminosus</name>
    <name type="common">Cucubano</name>
    <name type="synonym">Pyrophorus luminosus</name>
    <dbReference type="NCBI Taxonomy" id="2038154"/>
    <lineage>
        <taxon>Eukaryota</taxon>
        <taxon>Metazoa</taxon>
        <taxon>Ecdysozoa</taxon>
        <taxon>Arthropoda</taxon>
        <taxon>Hexapoda</taxon>
        <taxon>Insecta</taxon>
        <taxon>Pterygota</taxon>
        <taxon>Neoptera</taxon>
        <taxon>Endopterygota</taxon>
        <taxon>Coleoptera</taxon>
        <taxon>Polyphaga</taxon>
        <taxon>Elateriformia</taxon>
        <taxon>Elateroidea</taxon>
        <taxon>Elateridae</taxon>
        <taxon>Agrypninae</taxon>
        <taxon>Pyrophorini</taxon>
        <taxon>Ignelater</taxon>
    </lineage>
</organism>
<feature type="compositionally biased region" description="Polar residues" evidence="2">
    <location>
        <begin position="446"/>
        <end position="458"/>
    </location>
</feature>
<feature type="compositionally biased region" description="Low complexity" evidence="2">
    <location>
        <begin position="420"/>
        <end position="432"/>
    </location>
</feature>
<dbReference type="EMBL" id="VTPC01000585">
    <property type="protein sequence ID" value="KAF2905197.1"/>
    <property type="molecule type" value="Genomic_DNA"/>
</dbReference>
<evidence type="ECO:0000256" key="2">
    <source>
        <dbReference type="SAM" id="MobiDB-lite"/>
    </source>
</evidence>
<feature type="compositionally biased region" description="Polar residues" evidence="2">
    <location>
        <begin position="395"/>
        <end position="406"/>
    </location>
</feature>
<feature type="region of interest" description="Disordered" evidence="2">
    <location>
        <begin position="359"/>
        <end position="478"/>
    </location>
</feature>
<accession>A0A8K0DKX6</accession>
<keyword evidence="1" id="KW-0175">Coiled coil</keyword>
<reference evidence="3" key="1">
    <citation type="submission" date="2019-08" db="EMBL/GenBank/DDBJ databases">
        <title>The genome of the North American firefly Photinus pyralis.</title>
        <authorList>
            <consortium name="Photinus pyralis genome working group"/>
            <person name="Fallon T.R."/>
            <person name="Sander Lower S.E."/>
            <person name="Weng J.-K."/>
        </authorList>
    </citation>
    <scope>NUCLEOTIDE SEQUENCE</scope>
    <source>
        <strain evidence="3">TRF0915ILg1</strain>
        <tissue evidence="3">Whole body</tissue>
    </source>
</reference>
<feature type="compositionally biased region" description="Basic residues" evidence="2">
    <location>
        <begin position="372"/>
        <end position="386"/>
    </location>
</feature>
<proteinExistence type="predicted"/>
<feature type="compositionally biased region" description="Polar residues" evidence="2">
    <location>
        <begin position="359"/>
        <end position="368"/>
    </location>
</feature>
<feature type="region of interest" description="Disordered" evidence="2">
    <location>
        <begin position="314"/>
        <end position="341"/>
    </location>
</feature>
<dbReference type="AlphaFoldDB" id="A0A8K0DKX6"/>
<evidence type="ECO:0000313" key="3">
    <source>
        <dbReference type="EMBL" id="KAF2905197.1"/>
    </source>
</evidence>
<feature type="region of interest" description="Disordered" evidence="2">
    <location>
        <begin position="1"/>
        <end position="31"/>
    </location>
</feature>
<feature type="coiled-coil region" evidence="1">
    <location>
        <begin position="238"/>
        <end position="300"/>
    </location>
</feature>
<protein>
    <submittedName>
        <fullName evidence="3">Uncharacterized protein</fullName>
    </submittedName>
</protein>
<comment type="caution">
    <text evidence="3">The sequence shown here is derived from an EMBL/GenBank/DDBJ whole genome shotgun (WGS) entry which is preliminary data.</text>
</comment>
<gene>
    <name evidence="3" type="ORF">ILUMI_00974</name>
</gene>
<evidence type="ECO:0000313" key="4">
    <source>
        <dbReference type="Proteomes" id="UP000801492"/>
    </source>
</evidence>
<sequence>MSRPNSRNKVVFGVPAGSNPSSQSIAGGGKSSLCVSKTCLKSGATSRKPKFSLPALSVPPKTPPIDPVLEKLRRKTIRRNAPEGEDLKKIKDIIRGLHMEIVTVQEFVGLISPYTGDHGNVLRTVMGDDLSSFRRMAKRVYDTMTQDVSDVLANEQINLTDYYNERYSLYMDKMMRSIDEIYQYAPNFDFELYYEDPKEYLSRLFPLDINVEIIDPEEEEDQRRQEAYHRLQWLRSEGGRFREENDRLQARLKELKKQQQEELLNVRKREEMAELRKTHLEATQIDLQNQLKELDESVEKSFVLTERELRLTEDGANVKRTSKPQIQHPRSGTPVRPPSEPWNVKTAKIIEGENLHSATSAESLATSNSKTGVKKKKAIKSKVKFKKQSDAKSAPTCSPSCVNKSHPSPKEREVSPFHYSPKSPSPCQSPKRSIARGGSPVIDLPVQSNAAFTEQASQPRHCGGRRNLAPKDTWGGFR</sequence>